<feature type="region of interest" description="Disordered" evidence="1">
    <location>
        <begin position="1"/>
        <end position="28"/>
    </location>
</feature>
<dbReference type="Pfam" id="PF01827">
    <property type="entry name" value="FTH"/>
    <property type="match status" value="1"/>
</dbReference>
<dbReference type="GO" id="GO:0045087">
    <property type="term" value="P:innate immune response"/>
    <property type="evidence" value="ECO:0007669"/>
    <property type="project" value="TreeGrafter"/>
</dbReference>
<organism evidence="4">
    <name type="scientific">Caenorhabditis remanei</name>
    <name type="common">Caenorhabditis vulgaris</name>
    <dbReference type="NCBI Taxonomy" id="31234"/>
    <lineage>
        <taxon>Eukaryota</taxon>
        <taxon>Metazoa</taxon>
        <taxon>Ecdysozoa</taxon>
        <taxon>Nematoda</taxon>
        <taxon>Chromadorea</taxon>
        <taxon>Rhabditida</taxon>
        <taxon>Rhabditina</taxon>
        <taxon>Rhabditomorpha</taxon>
        <taxon>Rhabditoidea</taxon>
        <taxon>Rhabditidae</taxon>
        <taxon>Peloderinae</taxon>
        <taxon>Caenorhabditis</taxon>
    </lineage>
</organism>
<dbReference type="CDD" id="cd22150">
    <property type="entry name" value="F-box_CeFBXA-like"/>
    <property type="match status" value="1"/>
</dbReference>
<dbReference type="InterPro" id="IPR040161">
    <property type="entry name" value="FB224"/>
</dbReference>
<dbReference type="HOGENOM" id="CLU_641305_0_0_1"/>
<dbReference type="InterPro" id="IPR036047">
    <property type="entry name" value="F-box-like_dom_sf"/>
</dbReference>
<dbReference type="PANTHER" id="PTHR23015">
    <property type="entry name" value="UNCHARACTERIZED C.ELEGANS PROTEIN"/>
    <property type="match status" value="1"/>
</dbReference>
<reference evidence="3" key="1">
    <citation type="submission" date="2007-07" db="EMBL/GenBank/DDBJ databases">
        <title>PCAP assembly of the Caenorhabditis remanei genome.</title>
        <authorList>
            <consortium name="The Caenorhabditis remanei Sequencing Consortium"/>
            <person name="Wilson R.K."/>
        </authorList>
    </citation>
    <scope>NUCLEOTIDE SEQUENCE [LARGE SCALE GENOMIC DNA]</scope>
    <source>
        <strain evidence="3">PB4641</strain>
    </source>
</reference>
<accession>E3NGM6</accession>
<evidence type="ECO:0000259" key="2">
    <source>
        <dbReference type="PROSITE" id="PS50181"/>
    </source>
</evidence>
<dbReference type="InParanoid" id="E3NGM6"/>
<name>E3NGM6_CAERE</name>
<dbReference type="AlphaFoldDB" id="E3NGM6"/>
<dbReference type="PANTHER" id="PTHR23015:SF4">
    <property type="entry name" value="DUF38 DOMAIN-CONTAINING PROTEIN-RELATED"/>
    <property type="match status" value="1"/>
</dbReference>
<dbReference type="Pfam" id="PF17906">
    <property type="entry name" value="HTH_48"/>
    <property type="match status" value="1"/>
</dbReference>
<dbReference type="InterPro" id="IPR002900">
    <property type="entry name" value="DUF38/FTH_CAE_spp"/>
</dbReference>
<evidence type="ECO:0000256" key="1">
    <source>
        <dbReference type="SAM" id="MobiDB-lite"/>
    </source>
</evidence>
<dbReference type="Pfam" id="PF00646">
    <property type="entry name" value="F-box"/>
    <property type="match status" value="1"/>
</dbReference>
<proteinExistence type="predicted"/>
<protein>
    <recommendedName>
        <fullName evidence="2">F-box domain-containing protein</fullName>
    </recommendedName>
</protein>
<dbReference type="SMART" id="SM00256">
    <property type="entry name" value="FBOX"/>
    <property type="match status" value="1"/>
</dbReference>
<dbReference type="PROSITE" id="PS50181">
    <property type="entry name" value="FBOX"/>
    <property type="match status" value="1"/>
</dbReference>
<dbReference type="InterPro" id="IPR041426">
    <property type="entry name" value="Mos1_HTH"/>
</dbReference>
<feature type="domain" description="F-box" evidence="2">
    <location>
        <begin position="99"/>
        <end position="142"/>
    </location>
</feature>
<gene>
    <name evidence="3" type="ORF">CRE_30212</name>
</gene>
<sequence>MSNQLSTGTNNASVPSRNSPAELSTPQHAPFTTTPDVLLNHPMTIRSFILHDILLDKPIEKSFFELSGIFGSSRLSYSDFMYWYNKFSRGNFGMEDERRPEFSTLPVHIIERIVEKLELKEIMILRNVSKSLRNFVDQRDEFPCKSIEIGCDSNYIRCQFNKEEVIYASTSWRMPIDYDHYEYGHAKVMRSVDYQKIACDQLRYVLMKPKLQLNRLYIRCEYGSVEFSELECFETLFNSIGRMIVAKKVIIEVHGPAMTINVLSILDPVTLSCIELNCFKRPDGSEYDYEIWSTEKINQLTSLDQWKQASELIAKDPFDFCEPEHFSQFGSLRFTFDIIDREKILKLRNVSKNMFSNPRSSLTSCSVQTESKFDRSVLSSRNGFVLQRHRSFADDVTLHYDFPNVDGCYLEVHYYPKHDEITIQKLWR</sequence>
<dbReference type="EMBL" id="DS268656">
    <property type="protein sequence ID" value="EFO97130.1"/>
    <property type="molecule type" value="Genomic_DNA"/>
</dbReference>
<dbReference type="Proteomes" id="UP000008281">
    <property type="component" value="Unassembled WGS sequence"/>
</dbReference>
<evidence type="ECO:0000313" key="4">
    <source>
        <dbReference type="Proteomes" id="UP000008281"/>
    </source>
</evidence>
<dbReference type="SUPFAM" id="SSF81383">
    <property type="entry name" value="F-box domain"/>
    <property type="match status" value="1"/>
</dbReference>
<dbReference type="InterPro" id="IPR001810">
    <property type="entry name" value="F-box_dom"/>
</dbReference>
<evidence type="ECO:0000313" key="3">
    <source>
        <dbReference type="EMBL" id="EFO97130.1"/>
    </source>
</evidence>
<keyword evidence="4" id="KW-1185">Reference proteome</keyword>